<evidence type="ECO:0000313" key="4">
    <source>
        <dbReference type="Proteomes" id="UP000005940"/>
    </source>
</evidence>
<reference evidence="3 4" key="1">
    <citation type="journal article" date="2012" name="J. Bacteriol.">
        <title>Draft genome of Streptomyces tsukubaensis NRRL 18488, the producer of the clinically important immunosuppressant tacrolimus (FK506).</title>
        <authorList>
            <person name="Barreiro C."/>
            <person name="Prieto C."/>
            <person name="Sola-Landa A."/>
            <person name="Solera E."/>
            <person name="Martinez-Castro M."/>
            <person name="Perez-Redondo R."/>
            <person name="Garcia-Estrada C."/>
            <person name="Aparicio J.F."/>
            <person name="Fernandez-Martinez L.T."/>
            <person name="Santos-Aberturas J."/>
            <person name="Salehi-Najafabadi Z."/>
            <person name="Rodriguez-Garcia A."/>
            <person name="Tauch A."/>
            <person name="Martin J.F."/>
        </authorList>
    </citation>
    <scope>NUCLEOTIDE SEQUENCE [LARGE SCALE GENOMIC DNA]</scope>
    <source>
        <strain evidence="4">DSM 42081 / NBRC 108919 / NRRL 18488 / 9993</strain>
    </source>
</reference>
<protein>
    <submittedName>
        <fullName evidence="3">Hydrolase</fullName>
    </submittedName>
</protein>
<feature type="region of interest" description="Disordered" evidence="1">
    <location>
        <begin position="1"/>
        <end position="30"/>
    </location>
</feature>
<sequence>MWPKGPFPRLVSQRTRHGPHGRGPTEGNTLVSENQNELTIENCAVVLIDHQPAVALMTTPRSQTELISNVTALAKAAKILDVPTVLTTVGATGGPLVDPIFKELSEVFPDVEPIDRVSTNSWSDPRLRAAVEATGRRKLVMAGLSTDVCLAQAVLGALKSGYEVYFVTDCSAGVSPEAHEDAKTRLSMAGARPVNWAAVVSEWTPDYTSPERVAVTDVLARHGGTAAHYTDFFVAQVSAGVVKTPDFLK</sequence>
<dbReference type="SUPFAM" id="SSF52499">
    <property type="entry name" value="Isochorismatase-like hydrolases"/>
    <property type="match status" value="1"/>
</dbReference>
<evidence type="ECO:0000256" key="1">
    <source>
        <dbReference type="SAM" id="MobiDB-lite"/>
    </source>
</evidence>
<dbReference type="InterPro" id="IPR053152">
    <property type="entry name" value="Hydrolase_YcaC-like"/>
</dbReference>
<dbReference type="GO" id="GO:0016787">
    <property type="term" value="F:hydrolase activity"/>
    <property type="evidence" value="ECO:0007669"/>
    <property type="project" value="UniProtKB-KW"/>
</dbReference>
<keyword evidence="4" id="KW-1185">Reference proteome</keyword>
<dbReference type="PANTHER" id="PTHR43559:SF1">
    <property type="entry name" value="HYDROLASE"/>
    <property type="match status" value="1"/>
</dbReference>
<proteinExistence type="predicted"/>
<dbReference type="Proteomes" id="UP000005940">
    <property type="component" value="Chromosome"/>
</dbReference>
<feature type="domain" description="Isochorismatase-like" evidence="2">
    <location>
        <begin position="43"/>
        <end position="197"/>
    </location>
</feature>
<name>A0A7G3U720_STRT9</name>
<dbReference type="Pfam" id="PF00857">
    <property type="entry name" value="Isochorismatase"/>
    <property type="match status" value="1"/>
</dbReference>
<keyword evidence="3" id="KW-0378">Hydrolase</keyword>
<accession>A0A7G3U720</accession>
<dbReference type="AlphaFoldDB" id="A0A7G3U720"/>
<evidence type="ECO:0000259" key="2">
    <source>
        <dbReference type="Pfam" id="PF00857"/>
    </source>
</evidence>
<dbReference type="EMBL" id="CP029159">
    <property type="protein sequence ID" value="QKM66244.1"/>
    <property type="molecule type" value="Genomic_DNA"/>
</dbReference>
<dbReference type="Gene3D" id="3.40.50.850">
    <property type="entry name" value="Isochorismatase-like"/>
    <property type="match status" value="1"/>
</dbReference>
<organism evidence="3 4">
    <name type="scientific">Streptomyces tsukubensis (strain DSM 42081 / NBRC 108919 / NRRL 18488 / 9993)</name>
    <dbReference type="NCBI Taxonomy" id="1114943"/>
    <lineage>
        <taxon>Bacteria</taxon>
        <taxon>Bacillati</taxon>
        <taxon>Actinomycetota</taxon>
        <taxon>Actinomycetes</taxon>
        <taxon>Kitasatosporales</taxon>
        <taxon>Streptomycetaceae</taxon>
        <taxon>Streptomyces</taxon>
    </lineage>
</organism>
<gene>
    <name evidence="3" type="ORF">STSU_002755</name>
</gene>
<dbReference type="InterPro" id="IPR036380">
    <property type="entry name" value="Isochorismatase-like_sf"/>
</dbReference>
<dbReference type="InterPro" id="IPR000868">
    <property type="entry name" value="Isochorismatase-like_dom"/>
</dbReference>
<dbReference type="PANTHER" id="PTHR43559">
    <property type="entry name" value="HYDROLASE YCAC-RELATED"/>
    <property type="match status" value="1"/>
</dbReference>
<evidence type="ECO:0000313" key="3">
    <source>
        <dbReference type="EMBL" id="QKM66244.1"/>
    </source>
</evidence>